<dbReference type="PANTHER" id="PTHR46797">
    <property type="entry name" value="HTH-TYPE TRANSCRIPTIONAL REGULATOR"/>
    <property type="match status" value="1"/>
</dbReference>
<dbReference type="GO" id="GO:0005829">
    <property type="term" value="C:cytosol"/>
    <property type="evidence" value="ECO:0007669"/>
    <property type="project" value="TreeGrafter"/>
</dbReference>
<dbReference type="InterPro" id="IPR013096">
    <property type="entry name" value="Cupin_2"/>
</dbReference>
<dbReference type="SUPFAM" id="SSF51182">
    <property type="entry name" value="RmlC-like cupins"/>
    <property type="match status" value="1"/>
</dbReference>
<keyword evidence="4" id="KW-1185">Reference proteome</keyword>
<dbReference type="InterPro" id="IPR010982">
    <property type="entry name" value="Lambda_DNA-bd_dom_sf"/>
</dbReference>
<dbReference type="GO" id="GO:0003677">
    <property type="term" value="F:DNA binding"/>
    <property type="evidence" value="ECO:0007669"/>
    <property type="project" value="UniProtKB-KW"/>
</dbReference>
<gene>
    <name evidence="3" type="ORF">MXMO3_03643</name>
</gene>
<dbReference type="SMART" id="SM00530">
    <property type="entry name" value="HTH_XRE"/>
    <property type="match status" value="1"/>
</dbReference>
<dbReference type="InterPro" id="IPR011051">
    <property type="entry name" value="RmlC_Cupin_sf"/>
</dbReference>
<protein>
    <recommendedName>
        <fullName evidence="2">HTH cro/C1-type domain-containing protein</fullName>
    </recommendedName>
</protein>
<dbReference type="InterPro" id="IPR001387">
    <property type="entry name" value="Cro/C1-type_HTH"/>
</dbReference>
<dbReference type="Gene3D" id="1.10.260.40">
    <property type="entry name" value="lambda repressor-like DNA-binding domains"/>
    <property type="match status" value="1"/>
</dbReference>
<proteinExistence type="predicted"/>
<evidence type="ECO:0000259" key="2">
    <source>
        <dbReference type="PROSITE" id="PS50943"/>
    </source>
</evidence>
<dbReference type="STRING" id="1122213.GCA_000423365_03440"/>
<name>A0A2R4MJP1_9HYPH</name>
<dbReference type="PANTHER" id="PTHR46797:SF25">
    <property type="entry name" value="TRANSCRIPTIONAL REGULATOR"/>
    <property type="match status" value="1"/>
</dbReference>
<dbReference type="GO" id="GO:0003700">
    <property type="term" value="F:DNA-binding transcription factor activity"/>
    <property type="evidence" value="ECO:0007669"/>
    <property type="project" value="TreeGrafter"/>
</dbReference>
<dbReference type="Proteomes" id="UP000258927">
    <property type="component" value="Plasmid pHL2708Y3"/>
</dbReference>
<dbReference type="SUPFAM" id="SSF47413">
    <property type="entry name" value="lambda repressor-like DNA-binding domains"/>
    <property type="match status" value="1"/>
</dbReference>
<dbReference type="Gene3D" id="2.60.120.10">
    <property type="entry name" value="Jelly Rolls"/>
    <property type="match status" value="1"/>
</dbReference>
<keyword evidence="3" id="KW-0614">Plasmid</keyword>
<dbReference type="PROSITE" id="PS50943">
    <property type="entry name" value="HTH_CROC1"/>
    <property type="match status" value="1"/>
</dbReference>
<dbReference type="InterPro" id="IPR014710">
    <property type="entry name" value="RmlC-like_jellyroll"/>
</dbReference>
<evidence type="ECO:0000313" key="4">
    <source>
        <dbReference type="Proteomes" id="UP000258927"/>
    </source>
</evidence>
<feature type="domain" description="HTH cro/C1-type" evidence="2">
    <location>
        <begin position="17"/>
        <end position="71"/>
    </location>
</feature>
<dbReference type="CDD" id="cd02209">
    <property type="entry name" value="cupin_XRE_C"/>
    <property type="match status" value="1"/>
</dbReference>
<dbReference type="KEGG" id="mmyr:MXMO3_03643"/>
<geneLocation type="plasmid" evidence="4">
    <name>phl2708y3</name>
</geneLocation>
<dbReference type="InterPro" id="IPR050807">
    <property type="entry name" value="TransReg_Diox_bact_type"/>
</dbReference>
<keyword evidence="1" id="KW-0238">DNA-binding</keyword>
<evidence type="ECO:0000313" key="3">
    <source>
        <dbReference type="EMBL" id="AVX06146.1"/>
    </source>
</evidence>
<evidence type="ECO:0000256" key="1">
    <source>
        <dbReference type="ARBA" id="ARBA00023125"/>
    </source>
</evidence>
<dbReference type="EMBL" id="CP021332">
    <property type="protein sequence ID" value="AVX06146.1"/>
    <property type="molecule type" value="Genomic_DNA"/>
</dbReference>
<dbReference type="RefSeq" id="WP_117397169.1">
    <property type="nucleotide sequence ID" value="NZ_CP021332.1"/>
</dbReference>
<sequence length="190" mass="21395">MSNSRPEPSNEEIGFAIRRRRKALGKTLVDVADATELTVGFISQVERGISAPSLSSFMRIARVLNTSIEQLLNVSEPFEPLTKADERQSYSLGENGRWYEKLGPGFSGALFYPCIIHRPPGHVAEKMQHKGEVFCYLISGELEYHLDDKIYHMKPGDTIHHDTTEPHFSKVVSAEESVELWVSSHPMTSH</sequence>
<dbReference type="CDD" id="cd00093">
    <property type="entry name" value="HTH_XRE"/>
    <property type="match status" value="1"/>
</dbReference>
<dbReference type="AlphaFoldDB" id="A0A2R4MJP1"/>
<reference evidence="3 4" key="1">
    <citation type="submission" date="2017-05" db="EMBL/GenBank/DDBJ databases">
        <title>Genome Analysis of Maritalea myrionectae HL2708#5.</title>
        <authorList>
            <consortium name="Cotde Inc.-PKNU"/>
            <person name="Jang D."/>
            <person name="Oh H.-M."/>
        </authorList>
    </citation>
    <scope>NUCLEOTIDE SEQUENCE [LARGE SCALE GENOMIC DNA]</scope>
    <source>
        <strain evidence="3 4">HL2708#5</strain>
        <plasmid evidence="4">phl2708y3</plasmid>
    </source>
</reference>
<dbReference type="Pfam" id="PF01381">
    <property type="entry name" value="HTH_3"/>
    <property type="match status" value="1"/>
</dbReference>
<dbReference type="Pfam" id="PF07883">
    <property type="entry name" value="Cupin_2"/>
    <property type="match status" value="1"/>
</dbReference>
<accession>A0A2R4MJP1</accession>
<organism evidence="3 4">
    <name type="scientific">Maritalea myrionectae</name>
    <dbReference type="NCBI Taxonomy" id="454601"/>
    <lineage>
        <taxon>Bacteria</taxon>
        <taxon>Pseudomonadati</taxon>
        <taxon>Pseudomonadota</taxon>
        <taxon>Alphaproteobacteria</taxon>
        <taxon>Hyphomicrobiales</taxon>
        <taxon>Devosiaceae</taxon>
        <taxon>Maritalea</taxon>
    </lineage>
</organism>